<name>A0AAD4D0E0_9FUNG</name>
<sequence length="331" mass="35638">MYSDTTGLISSFPFPNVHATPIQKDIHQASPIANNTRNMFFQGTRQNSSYLSYLTRPARVLAVEETNMTMQLTTIDLINPTPDTTTIINITTTTTWMDRYGDYKDVAMFQAIGGHLPGQQPFAVGLGVEGYYGMTLGGASMGSMIPFESGASIIAGFQVAEWRHFRSRLRNHNNQVVPGYKPPTKMDSDTELGIIIGSIVGGLVLLKGLVSFNSWLKKTRLAKEKHDADMNSYELIARLHHASVSSGDAGVSRGGTRFVSPPTAEELAAHQASATTSAHTLLDGLGLTRHPRPNTVITIAGDDEPSPIPYTFAVCKPGNAEVGGGQGDEGV</sequence>
<keyword evidence="1" id="KW-1133">Transmembrane helix</keyword>
<gene>
    <name evidence="2" type="ORF">BGZ95_007123</name>
</gene>
<keyword evidence="1" id="KW-0812">Transmembrane</keyword>
<comment type="caution">
    <text evidence="2">The sequence shown here is derived from an EMBL/GenBank/DDBJ whole genome shotgun (WGS) entry which is preliminary data.</text>
</comment>
<keyword evidence="3" id="KW-1185">Reference proteome</keyword>
<keyword evidence="1" id="KW-0472">Membrane</keyword>
<dbReference type="EMBL" id="JAAAIL010003419">
    <property type="protein sequence ID" value="KAG0250680.1"/>
    <property type="molecule type" value="Genomic_DNA"/>
</dbReference>
<reference evidence="2" key="1">
    <citation type="journal article" date="2020" name="Fungal Divers.">
        <title>Resolving the Mortierellaceae phylogeny through synthesis of multi-gene phylogenetics and phylogenomics.</title>
        <authorList>
            <person name="Vandepol N."/>
            <person name="Liber J."/>
            <person name="Desiro A."/>
            <person name="Na H."/>
            <person name="Kennedy M."/>
            <person name="Barry K."/>
            <person name="Grigoriev I.V."/>
            <person name="Miller A.N."/>
            <person name="O'Donnell K."/>
            <person name="Stajich J.E."/>
            <person name="Bonito G."/>
        </authorList>
    </citation>
    <scope>NUCLEOTIDE SEQUENCE</scope>
    <source>
        <strain evidence="2">NRRL 28262</strain>
    </source>
</reference>
<proteinExistence type="predicted"/>
<organism evidence="2 3">
    <name type="scientific">Linnemannia exigua</name>
    <dbReference type="NCBI Taxonomy" id="604196"/>
    <lineage>
        <taxon>Eukaryota</taxon>
        <taxon>Fungi</taxon>
        <taxon>Fungi incertae sedis</taxon>
        <taxon>Mucoromycota</taxon>
        <taxon>Mortierellomycotina</taxon>
        <taxon>Mortierellomycetes</taxon>
        <taxon>Mortierellales</taxon>
        <taxon>Mortierellaceae</taxon>
        <taxon>Linnemannia</taxon>
    </lineage>
</organism>
<evidence type="ECO:0000256" key="1">
    <source>
        <dbReference type="SAM" id="Phobius"/>
    </source>
</evidence>
<dbReference type="AlphaFoldDB" id="A0AAD4D0E0"/>
<protein>
    <submittedName>
        <fullName evidence="2">Uncharacterized protein</fullName>
    </submittedName>
</protein>
<evidence type="ECO:0000313" key="2">
    <source>
        <dbReference type="EMBL" id="KAG0250680.1"/>
    </source>
</evidence>
<evidence type="ECO:0000313" key="3">
    <source>
        <dbReference type="Proteomes" id="UP001194580"/>
    </source>
</evidence>
<feature type="transmembrane region" description="Helical" evidence="1">
    <location>
        <begin position="192"/>
        <end position="216"/>
    </location>
</feature>
<dbReference type="Proteomes" id="UP001194580">
    <property type="component" value="Unassembled WGS sequence"/>
</dbReference>
<accession>A0AAD4D0E0</accession>